<protein>
    <submittedName>
        <fullName evidence="9">Pectin methylesterase-like acyl-CoA thioesterase</fullName>
    </submittedName>
</protein>
<feature type="domain" description="Fibronectin type-III" evidence="8">
    <location>
        <begin position="68"/>
        <end position="168"/>
    </location>
</feature>
<feature type="domain" description="Fibronectin type-III" evidence="8">
    <location>
        <begin position="1771"/>
        <end position="1858"/>
    </location>
</feature>
<feature type="domain" description="Fibronectin type-III" evidence="8">
    <location>
        <begin position="2344"/>
        <end position="2433"/>
    </location>
</feature>
<dbReference type="OrthoDB" id="264773at2"/>
<keyword evidence="5" id="KW-0119">Carbohydrate metabolism</keyword>
<dbReference type="SUPFAM" id="SSF49265">
    <property type="entry name" value="Fibronectin type III"/>
    <property type="match status" value="7"/>
</dbReference>
<dbReference type="RefSeq" id="WP_100349777.1">
    <property type="nucleotide sequence ID" value="NZ_PGTZ01000007.1"/>
</dbReference>
<dbReference type="Gene3D" id="2.60.40.10">
    <property type="entry name" value="Immunoglobulins"/>
    <property type="match status" value="11"/>
</dbReference>
<name>A0A2M8WTK6_9MICO</name>
<dbReference type="Gene3D" id="2.160.20.10">
    <property type="entry name" value="Single-stranded right-handed beta-helix, Pectin lyase-like"/>
    <property type="match status" value="5"/>
</dbReference>
<keyword evidence="3" id="KW-0063">Aspartyl esterase</keyword>
<evidence type="ECO:0000256" key="4">
    <source>
        <dbReference type="ARBA" id="ARBA00023295"/>
    </source>
</evidence>
<gene>
    <name evidence="9" type="ORF">CLV34_1702</name>
</gene>
<evidence type="ECO:0000256" key="2">
    <source>
        <dbReference type="ARBA" id="ARBA00022801"/>
    </source>
</evidence>
<accession>A0A2M8WTK6</accession>
<keyword evidence="5" id="KW-0624">Polysaccharide degradation</keyword>
<keyword evidence="10" id="KW-1185">Reference proteome</keyword>
<evidence type="ECO:0000256" key="7">
    <source>
        <dbReference type="SAM" id="Phobius"/>
    </source>
</evidence>
<dbReference type="InterPro" id="IPR012334">
    <property type="entry name" value="Pectin_lyas_fold"/>
</dbReference>
<dbReference type="EMBL" id="PGTZ01000007">
    <property type="protein sequence ID" value="PJI94214.1"/>
    <property type="molecule type" value="Genomic_DNA"/>
</dbReference>
<dbReference type="InterPro" id="IPR006626">
    <property type="entry name" value="PbH1"/>
</dbReference>
<dbReference type="PANTHER" id="PTHR31321:SF57">
    <property type="entry name" value="PECTINESTERASE 53-RELATED"/>
    <property type="match status" value="1"/>
</dbReference>
<dbReference type="PROSITE" id="PS00503">
    <property type="entry name" value="PECTINESTERASE_2"/>
    <property type="match status" value="3"/>
</dbReference>
<feature type="domain" description="Fibronectin type-III" evidence="8">
    <location>
        <begin position="2156"/>
        <end position="2250"/>
    </location>
</feature>
<keyword evidence="7" id="KW-1133">Transmembrane helix</keyword>
<dbReference type="InterPro" id="IPR000070">
    <property type="entry name" value="Pectinesterase_cat"/>
</dbReference>
<dbReference type="CDD" id="cd00063">
    <property type="entry name" value="FN3"/>
    <property type="match status" value="3"/>
</dbReference>
<evidence type="ECO:0000256" key="3">
    <source>
        <dbReference type="ARBA" id="ARBA00023085"/>
    </source>
</evidence>
<evidence type="ECO:0000313" key="9">
    <source>
        <dbReference type="EMBL" id="PJI94214.1"/>
    </source>
</evidence>
<feature type="domain" description="Fibronectin type-III" evidence="8">
    <location>
        <begin position="897"/>
        <end position="988"/>
    </location>
</feature>
<feature type="domain" description="Fibronectin type-III" evidence="8">
    <location>
        <begin position="268"/>
        <end position="358"/>
    </location>
</feature>
<dbReference type="InterPro" id="IPR036116">
    <property type="entry name" value="FN3_sf"/>
</dbReference>
<dbReference type="GO" id="GO:0009279">
    <property type="term" value="C:cell outer membrane"/>
    <property type="evidence" value="ECO:0007669"/>
    <property type="project" value="TreeGrafter"/>
</dbReference>
<dbReference type="SMART" id="SM00060">
    <property type="entry name" value="FN3"/>
    <property type="match status" value="10"/>
</dbReference>
<proteinExistence type="inferred from homology"/>
<evidence type="ECO:0000313" key="10">
    <source>
        <dbReference type="Proteomes" id="UP000231586"/>
    </source>
</evidence>
<dbReference type="Pfam" id="PF00041">
    <property type="entry name" value="fn3"/>
    <property type="match status" value="1"/>
</dbReference>
<comment type="similarity">
    <text evidence="1">Belongs to the pectinesterase family.</text>
</comment>
<feature type="domain" description="Fibronectin type-III" evidence="8">
    <location>
        <begin position="1333"/>
        <end position="1430"/>
    </location>
</feature>
<evidence type="ECO:0000256" key="6">
    <source>
        <dbReference type="PROSITE-ProRule" id="PRU10040"/>
    </source>
</evidence>
<feature type="domain" description="Fibronectin type-III" evidence="8">
    <location>
        <begin position="2252"/>
        <end position="2341"/>
    </location>
</feature>
<dbReference type="PROSITE" id="PS50853">
    <property type="entry name" value="FN3"/>
    <property type="match status" value="9"/>
</dbReference>
<keyword evidence="7" id="KW-0472">Membrane</keyword>
<keyword evidence="2" id="KW-0378">Hydrolase</keyword>
<dbReference type="Pfam" id="PF01095">
    <property type="entry name" value="Pectinesterase"/>
    <property type="match status" value="5"/>
</dbReference>
<feature type="active site" evidence="6">
    <location>
        <position position="1616"/>
    </location>
</feature>
<feature type="active site" evidence="6">
    <location>
        <position position="1166"/>
    </location>
</feature>
<dbReference type="PANTHER" id="PTHR31321">
    <property type="entry name" value="ACYL-COA THIOESTER HYDROLASE YBHC-RELATED"/>
    <property type="match status" value="1"/>
</dbReference>
<reference evidence="9 10" key="1">
    <citation type="submission" date="2017-11" db="EMBL/GenBank/DDBJ databases">
        <title>Genomic Encyclopedia of Archaeal and Bacterial Type Strains, Phase II (KMG-II): From Individual Species to Whole Genera.</title>
        <authorList>
            <person name="Goeker M."/>
        </authorList>
    </citation>
    <scope>NUCLEOTIDE SEQUENCE [LARGE SCALE GENOMIC DNA]</scope>
    <source>
        <strain evidence="9 10">DSM 22413</strain>
    </source>
</reference>
<comment type="caution">
    <text evidence="9">The sequence shown here is derived from an EMBL/GenBank/DDBJ whole genome shotgun (WGS) entry which is preliminary data.</text>
</comment>
<evidence type="ECO:0000256" key="1">
    <source>
        <dbReference type="ARBA" id="ARBA00008891"/>
    </source>
</evidence>
<feature type="transmembrane region" description="Helical" evidence="7">
    <location>
        <begin position="41"/>
        <end position="63"/>
    </location>
</feature>
<sequence length="2731" mass="278879">MTVRPTPRPEPDALTGTLRRVRVAAAAVVGAARASRHGTRVIVAGATAGAIALGGLAVTPAFAADTTAPSKPSSVGAAYYGHVGTVVTWGKVSASDLAAYRVYRSTSSSPTLATSTLVASTTSLMATDTTVAVGTKAYYAVVAVDKSGNASGFSSVKTVTATDTTKPSSVSSLKATASSSGIALDWADNDEIDLAGYRVERALRSSGPWTVLAAAAGSSSYTDTTAPAGVTSYYHVTALDLTGNASSAASASAKRPAGAPVVPVAPSAPTSLTATAPASGGVTLSWTAASGATSYTVARATSADGPYTQVATTTSTTYADAAAPARTTVRYRVSAVNAAGSSAPATASVDVPGDTVRPATPQSAKATILPSGGVTITWKANADKDLAGYTVLKRDEDTHVYAPYVPGPGGDLLTLPTFTDPSVTEGVTGYYRLRAVDTSGNESKAYLAVTADNKMVAPGAPTSFKVTQDPTAGLDLAWTAPKDLDVAGYAVYRNTTSSSTGFALVANVTAADAGAAPRFVDSSAPKGVTVYYKVLTVDQVGNTSSFSSTVSGTSLTTPVPLPVVENVLTVGAGKQFTTIGAALDSVPRFTLQRYRIDIDPGTYDEVLRIRSPYVTLHGTGGSAAATVIEADQASGSPDPAEPGETLGTAGSAVVRVDGSDVTLRNLTVANTFDESAHPDITSQQAVALRVEGDRFVGDSIRLVGNQDTLLADTPKPTTRIRQYYVNSYIEGDVDFVFGAATAVFDHVTFRALDRGKSTNGYLTAASTDTGSKYGFLITDSKLVSDAADGTINLGRPWHPSADPDALGSVVVRDTWLPAALDTAAPWDDMATANSSGVKVNFSWTGARFDEYANVGPGAGTGPDRPQLTDKDAENATPEKYLAGKDGWDPVLPPSTVVPGAPTGVVAASDLRVAHLTWDDDESADVVGWTVYRADDTGAFTKVGTTDQPTYSDTSVENGATYRYVVTADTRDGTASPTSDPVTVTVEAARLVVDYTVDASAPTSATSFRTLSDALAAAPAGTATDPTVIQLAAGRYAEYDTVSKPYTVLVGATGTASDVVITGNHAAGTPTGTTTDGVADTYGTAGSATLVITGSNVQLRDLTVENAYVEGTYANGQAVALRTTGDRLVYTNVRLLGNQDTLYANSPAATSVARTYVYDSVIEGDVDFVFGRGTVVIDDSTLHVLDHGTSPNGAVTAASTDVSNPFGFLITHSRIIGTAPDASQNLGRPWQPGQKLADGTSVADTNALGQVTVRDSWLGPVVSATAWTDMVNSGTTTSWRSARFSEYHNDGPGAVASTDRAQLSDAAAAGRTAQSYLAGTDGWDPTVPAGEDTAPAAVTGLAANPDEGLVALDWDDAPAADVTTYRVYRSTTDAHPAATVANLVAEVQKSELTDRDLADGTRYTYEVVAVDRAGQTGPASGPVTATPAERPLVADATVAADGTGDYTSVQAALDAVGAGTAAKPKVVVVEPGTYREVVVGRSSNVLLAGATGDPTDVAITFDNANGTTRSATTCPQVTSVTCGTGGSATVTLSGSGVQVRDLTISNTFDPARHPEIGPNNTQAVALRAIGDRQVYRDVRLVSTQDTLEADASGNITADGSGYPRQYYVDSSIEGDVDFVFGRASAAFERVTFHATVHSGGAVFAPSTASKARGYLVVDSRIASDNDPGTYNLGRPWPAWSDGTQPDTSRGQVVIRNTWLGAGLTVDKPWTDFAPNAWTDGRFFEYANTGPGARVTANRPQLTAAQAGSANVADWLAGTDGWQPRVVAGADTAPAAPRGLVASPDSGKVTLTWDESSEHDVTGYVVLRDGAEVATTFGASYADSDVVDGTAYRYTVEAVDAAGQRSKPSGAVTATPVLHVDATVAADGSGDYTTLGAALAAAPASGAWVVEVEPGTYAGTTTVSRKDTTVIGGGDDRDAVVLTNATSTATLAVTGSGVTVRGLTVQNTTASGTAPALSMTADKVLVEDAVLSSSGNRTVFADTSTYTASARQMITGSTVVGGNDVLLGRATLVVHDSTVRVRTNGTVLTPSTAESFKGFLLVGSRVETPGATNVQLGRPYRAWADTYTPRSVGQAVVRDTDLGAGVASAAWGTGPAGEPWTLGRFAEFGNTGAGAATGAVRPQLSPAESLGVTVEDWLGSPTWYPAVADPAVPDDVRAPADVTGLAATAADGSARLTWVPPTDADLAGYRVYRSTGSVTATPSALVATLGAVDSWKDSGLVDGTTYHYLVVSLDTLGNASAGAALDVTSADTVAPAAPTGVTAVGGEAKVTLSWPASTESDLAGYHVYRDGERADATLVSTPRFTDTGLVDGTSYRYTVTAVDVFGNESSRSDAVVAVPTPGDGEAPAAPTSVSTVLGKGSVTVAWAPVDADDLATYDVVRDGTVVATVGATTRSWTDTSVTVGTSYRYAVVAVDASGNRSAASAPATVVPVKVDVLVDPAGGGDATTVQAGIDSLPNNADFTTQGYRTVLVLPGTYSGAIASGNRYGVKVVGATGDPKDVVVTAPGGATATATVSGASWTFQDLTLQSVAATSGAQATALQVKSGDKQVVDHVRLLGDAKAVQVSTANVTTYSRVYITDSYLEGGADLLLGRAVTVVDHSEIHVLARSGAAITDSSVASASPFGFLVTDSSITADGAAGSFYLGRPYPENATAQAQVVVRGTSLPAALVTGQPWKDYSSTALWTSGRFFEYANTGPGAGTGANRPQLDDAAAAGFTARTYLAGSDGWDPTGH</sequence>
<dbReference type="Proteomes" id="UP000231586">
    <property type="component" value="Unassembled WGS sequence"/>
</dbReference>
<evidence type="ECO:0000256" key="5">
    <source>
        <dbReference type="ARBA" id="ARBA00023326"/>
    </source>
</evidence>
<dbReference type="InterPro" id="IPR011050">
    <property type="entry name" value="Pectin_lyase_fold/virulence"/>
</dbReference>
<keyword evidence="4" id="KW-0326">Glycosidase</keyword>
<dbReference type="GO" id="GO:0016798">
    <property type="term" value="F:hydrolase activity, acting on glycosyl bonds"/>
    <property type="evidence" value="ECO:0007669"/>
    <property type="project" value="UniProtKB-KW"/>
</dbReference>
<feature type="active site" evidence="6">
    <location>
        <position position="734"/>
    </location>
</feature>
<dbReference type="InterPro" id="IPR013783">
    <property type="entry name" value="Ig-like_fold"/>
</dbReference>
<dbReference type="InterPro" id="IPR033131">
    <property type="entry name" value="Pectinesterase_Asp_AS"/>
</dbReference>
<dbReference type="InterPro" id="IPR003961">
    <property type="entry name" value="FN3_dom"/>
</dbReference>
<dbReference type="GO" id="GO:0000272">
    <property type="term" value="P:polysaccharide catabolic process"/>
    <property type="evidence" value="ECO:0007669"/>
    <property type="project" value="UniProtKB-KW"/>
</dbReference>
<evidence type="ECO:0000259" key="8">
    <source>
        <dbReference type="PROSITE" id="PS50853"/>
    </source>
</evidence>
<dbReference type="GO" id="GO:0030599">
    <property type="term" value="F:pectinesterase activity"/>
    <property type="evidence" value="ECO:0007669"/>
    <property type="project" value="InterPro"/>
</dbReference>
<organism evidence="9 10">
    <name type="scientific">Luteimicrobium subarcticum</name>
    <dbReference type="NCBI Taxonomy" id="620910"/>
    <lineage>
        <taxon>Bacteria</taxon>
        <taxon>Bacillati</taxon>
        <taxon>Actinomycetota</taxon>
        <taxon>Actinomycetes</taxon>
        <taxon>Micrococcales</taxon>
        <taxon>Luteimicrobium</taxon>
    </lineage>
</organism>
<feature type="domain" description="Fibronectin type-III" evidence="8">
    <location>
        <begin position="460"/>
        <end position="560"/>
    </location>
</feature>
<dbReference type="SMART" id="SM00710">
    <property type="entry name" value="PbH1"/>
    <property type="match status" value="8"/>
</dbReference>
<keyword evidence="7" id="KW-0812">Transmembrane</keyword>
<dbReference type="GO" id="GO:0042545">
    <property type="term" value="P:cell wall modification"/>
    <property type="evidence" value="ECO:0007669"/>
    <property type="project" value="InterPro"/>
</dbReference>
<dbReference type="SUPFAM" id="SSF51126">
    <property type="entry name" value="Pectin lyase-like"/>
    <property type="match status" value="5"/>
</dbReference>